<evidence type="ECO:0000256" key="1">
    <source>
        <dbReference type="SAM" id="SignalP"/>
    </source>
</evidence>
<dbReference type="AlphaFoldDB" id="A0A8J6I1A2"/>
<proteinExistence type="predicted"/>
<accession>A0A8J6I1A2</accession>
<dbReference type="EMBL" id="JAAKDE010000023">
    <property type="protein sequence ID" value="MBA2133830.1"/>
    <property type="molecule type" value="Genomic_DNA"/>
</dbReference>
<keyword evidence="1" id="KW-0732">Signal</keyword>
<evidence type="ECO:0000313" key="3">
    <source>
        <dbReference type="Proteomes" id="UP000657177"/>
    </source>
</evidence>
<reference evidence="2" key="1">
    <citation type="submission" date="2020-06" db="EMBL/GenBank/DDBJ databases">
        <title>Novel chitinolytic bacterium.</title>
        <authorList>
            <person name="Ungkulpasvich U."/>
            <person name="Kosugi A."/>
            <person name="Uke A."/>
        </authorList>
    </citation>
    <scope>NUCLEOTIDE SEQUENCE</scope>
    <source>
        <strain evidence="2">UUS1-1</strain>
    </source>
</reference>
<comment type="caution">
    <text evidence="2">The sequence shown here is derived from an EMBL/GenBank/DDBJ whole genome shotgun (WGS) entry which is preliminary data.</text>
</comment>
<name>A0A8J6I1A2_9FIRM</name>
<sequence length="299" mass="35226">MKALLRILSLCLSVTVFLSGCGWEQDSFYYQGILFEGFDPAKHQPSPAFLKNITPTKVTLSPRQIKALKKCVDLLCEHGLRYLLEYPDRFVIVEAPYSFADKPQMIVYLDKEKVNLTFTIDDDWENKLLNANLGLMEHSGQFHFQGTPKLPNLLRIIIHEIGHLVEFERLKFNWQGKFVPHPLNKEFVNISWDQDRYWQDKEGFSEKLHNIQSVEGLLLFLQWFKEESSFFSLSSSMGMNEDFAEAFVYYILKEYYNYEINFVYQGRVVLDNLQAPNRYRRQKMAFVANLLQNELMENK</sequence>
<evidence type="ECO:0008006" key="4">
    <source>
        <dbReference type="Google" id="ProtNLM"/>
    </source>
</evidence>
<organism evidence="2 3">
    <name type="scientific">Capillibacterium thermochitinicola</name>
    <dbReference type="NCBI Taxonomy" id="2699427"/>
    <lineage>
        <taxon>Bacteria</taxon>
        <taxon>Bacillati</taxon>
        <taxon>Bacillota</taxon>
        <taxon>Capillibacterium</taxon>
    </lineage>
</organism>
<feature type="chain" id="PRO_5038885620" description="Lipoprotein" evidence="1">
    <location>
        <begin position="19"/>
        <end position="299"/>
    </location>
</feature>
<dbReference type="Proteomes" id="UP000657177">
    <property type="component" value="Unassembled WGS sequence"/>
</dbReference>
<gene>
    <name evidence="2" type="ORF">G5B42_09835</name>
</gene>
<evidence type="ECO:0000313" key="2">
    <source>
        <dbReference type="EMBL" id="MBA2133830.1"/>
    </source>
</evidence>
<feature type="signal peptide" evidence="1">
    <location>
        <begin position="1"/>
        <end position="18"/>
    </location>
</feature>
<protein>
    <recommendedName>
        <fullName evidence="4">Lipoprotein</fullName>
    </recommendedName>
</protein>
<keyword evidence="3" id="KW-1185">Reference proteome</keyword>
<dbReference type="PROSITE" id="PS51257">
    <property type="entry name" value="PROKAR_LIPOPROTEIN"/>
    <property type="match status" value="1"/>
</dbReference>